<dbReference type="Pfam" id="PF00361">
    <property type="entry name" value="Proton_antipo_M"/>
    <property type="match status" value="1"/>
</dbReference>
<feature type="transmembrane region" description="Helical" evidence="17">
    <location>
        <begin position="181"/>
        <end position="204"/>
    </location>
</feature>
<evidence type="ECO:0000256" key="1">
    <source>
        <dbReference type="ARBA" id="ARBA00003257"/>
    </source>
</evidence>
<organism evidence="20">
    <name type="scientific">Panulirus polyphagus</name>
    <dbReference type="NCBI Taxonomy" id="150434"/>
    <lineage>
        <taxon>Eukaryota</taxon>
        <taxon>Metazoa</taxon>
        <taxon>Ecdysozoa</taxon>
        <taxon>Arthropoda</taxon>
        <taxon>Crustacea</taxon>
        <taxon>Multicrustacea</taxon>
        <taxon>Malacostraca</taxon>
        <taxon>Eumalacostraca</taxon>
        <taxon>Eucarida</taxon>
        <taxon>Decapoda</taxon>
        <taxon>Pleocyemata</taxon>
        <taxon>Achelata</taxon>
        <taxon>Palinuroidea</taxon>
        <taxon>Palinuridae</taxon>
        <taxon>Panulirus</taxon>
    </lineage>
</organism>
<dbReference type="InterPro" id="IPR001750">
    <property type="entry name" value="ND/Mrp_TM"/>
</dbReference>
<evidence type="ECO:0000259" key="19">
    <source>
        <dbReference type="Pfam" id="PF01059"/>
    </source>
</evidence>
<dbReference type="InterPro" id="IPR000260">
    <property type="entry name" value="NADH4_N"/>
</dbReference>
<feature type="transmembrane region" description="Helical" evidence="17">
    <location>
        <begin position="211"/>
        <end position="232"/>
    </location>
</feature>
<keyword evidence="13 17" id="KW-0830">Ubiquinone</keyword>
<protein>
    <recommendedName>
        <fullName evidence="5 17">NADH-ubiquinone oxidoreductase chain 4</fullName>
        <ecNumber evidence="4 17">7.1.1.2</ecNumber>
    </recommendedName>
</protein>
<feature type="transmembrane region" description="Helical" evidence="17">
    <location>
        <begin position="244"/>
        <end position="266"/>
    </location>
</feature>
<evidence type="ECO:0000256" key="3">
    <source>
        <dbReference type="ARBA" id="ARBA00009025"/>
    </source>
</evidence>
<keyword evidence="7 17" id="KW-0679">Respiratory chain</keyword>
<keyword evidence="6 17" id="KW-0813">Transport</keyword>
<evidence type="ECO:0000256" key="17">
    <source>
        <dbReference type="RuleBase" id="RU003297"/>
    </source>
</evidence>
<comment type="function">
    <text evidence="17">Core subunit of the mitochondrial membrane respiratory chain NADH dehydrogenase (Complex I) which catalyzes electron transfer from NADH through the respiratory chain, using ubiquinone as an electron acceptor. Essential for the catalytic activity and assembly of complex I.</text>
</comment>
<evidence type="ECO:0000256" key="14">
    <source>
        <dbReference type="ARBA" id="ARBA00023128"/>
    </source>
</evidence>
<reference evidence="20" key="1">
    <citation type="journal article" date="2019" name="IOP Conf Ser Earth Environ Sci">
        <title>Next-generation sequencing yields the complete mitochondrial genome of mud spiny lobster, Panulirus polyphagus (Crustacea: Decapoda) from Madura water.</title>
        <authorList>
            <person name="Andriyono S."/>
            <person name="Alam M.J."/>
            <person name="Pramono H."/>
            <person name="Abdillah A.A."/>
            <person name="Kim H.W."/>
        </authorList>
    </citation>
    <scope>NUCLEOTIDE SEQUENCE</scope>
</reference>
<proteinExistence type="inferred from homology"/>
<feature type="transmembrane region" description="Helical" evidence="17">
    <location>
        <begin position="422"/>
        <end position="445"/>
    </location>
</feature>
<keyword evidence="12 17" id="KW-0520">NAD</keyword>
<feature type="transmembrane region" description="Helical" evidence="17">
    <location>
        <begin position="53"/>
        <end position="70"/>
    </location>
</feature>
<evidence type="ECO:0000259" key="18">
    <source>
        <dbReference type="Pfam" id="PF00361"/>
    </source>
</evidence>
<dbReference type="Pfam" id="PF01059">
    <property type="entry name" value="Oxidored_q5_N"/>
    <property type="match status" value="1"/>
</dbReference>
<keyword evidence="14 17" id="KW-0496">Mitochondrion</keyword>
<dbReference type="EC" id="7.1.1.2" evidence="4 17"/>
<evidence type="ECO:0000313" key="20">
    <source>
        <dbReference type="EMBL" id="QGX43515.1"/>
    </source>
</evidence>
<evidence type="ECO:0000256" key="4">
    <source>
        <dbReference type="ARBA" id="ARBA00012944"/>
    </source>
</evidence>
<evidence type="ECO:0000256" key="10">
    <source>
        <dbReference type="ARBA" id="ARBA00022982"/>
    </source>
</evidence>
<evidence type="ECO:0000256" key="5">
    <source>
        <dbReference type="ARBA" id="ARBA00021006"/>
    </source>
</evidence>
<evidence type="ECO:0000256" key="9">
    <source>
        <dbReference type="ARBA" id="ARBA00022967"/>
    </source>
</evidence>
<feature type="transmembrane region" description="Helical" evidence="17">
    <location>
        <begin position="141"/>
        <end position="161"/>
    </location>
</feature>
<feature type="domain" description="NADH:quinone oxidoreductase/Mrp antiporter transmembrane" evidence="18">
    <location>
        <begin position="105"/>
        <end position="386"/>
    </location>
</feature>
<dbReference type="GO" id="GO:0048039">
    <property type="term" value="F:ubiquinone binding"/>
    <property type="evidence" value="ECO:0007669"/>
    <property type="project" value="TreeGrafter"/>
</dbReference>
<dbReference type="AlphaFoldDB" id="A0A6B9DED0"/>
<evidence type="ECO:0000256" key="16">
    <source>
        <dbReference type="ARBA" id="ARBA00049551"/>
    </source>
</evidence>
<keyword evidence="15 17" id="KW-0472">Membrane</keyword>
<comment type="catalytic activity">
    <reaction evidence="16 17">
        <text>a ubiquinone + NADH + 5 H(+)(in) = a ubiquinol + NAD(+) + 4 H(+)(out)</text>
        <dbReference type="Rhea" id="RHEA:29091"/>
        <dbReference type="Rhea" id="RHEA-COMP:9565"/>
        <dbReference type="Rhea" id="RHEA-COMP:9566"/>
        <dbReference type="ChEBI" id="CHEBI:15378"/>
        <dbReference type="ChEBI" id="CHEBI:16389"/>
        <dbReference type="ChEBI" id="CHEBI:17976"/>
        <dbReference type="ChEBI" id="CHEBI:57540"/>
        <dbReference type="ChEBI" id="CHEBI:57945"/>
        <dbReference type="EC" id="7.1.1.2"/>
    </reaction>
</comment>
<feature type="transmembrane region" description="Helical" evidence="17">
    <location>
        <begin position="82"/>
        <end position="101"/>
    </location>
</feature>
<feature type="transmembrane region" description="Helical" evidence="17">
    <location>
        <begin position="273"/>
        <end position="295"/>
    </location>
</feature>
<name>A0A6B9DED0_9EUCA</name>
<feature type="transmembrane region" description="Helical" evidence="17">
    <location>
        <begin position="12"/>
        <end position="33"/>
    </location>
</feature>
<gene>
    <name evidence="20" type="primary">ND4</name>
</gene>
<comment type="subcellular location">
    <subcellularLocation>
        <location evidence="2 17">Mitochondrion membrane</location>
        <topology evidence="2 17">Multi-pass membrane protein</topology>
    </subcellularLocation>
</comment>
<dbReference type="GO" id="GO:0031966">
    <property type="term" value="C:mitochondrial membrane"/>
    <property type="evidence" value="ECO:0007669"/>
    <property type="project" value="UniProtKB-SubCell"/>
</dbReference>
<dbReference type="GO" id="GO:0003954">
    <property type="term" value="F:NADH dehydrogenase activity"/>
    <property type="evidence" value="ECO:0007669"/>
    <property type="project" value="TreeGrafter"/>
</dbReference>
<keyword evidence="8 17" id="KW-0812">Transmembrane</keyword>
<feature type="transmembrane region" description="Helical" evidence="17">
    <location>
        <begin position="381"/>
        <end position="401"/>
    </location>
</feature>
<keyword evidence="9" id="KW-1278">Translocase</keyword>
<feature type="transmembrane region" description="Helical" evidence="17">
    <location>
        <begin position="301"/>
        <end position="322"/>
    </location>
</feature>
<dbReference type="GO" id="GO:0008137">
    <property type="term" value="F:NADH dehydrogenase (ubiquinone) activity"/>
    <property type="evidence" value="ECO:0007669"/>
    <property type="project" value="UniProtKB-UniRule"/>
</dbReference>
<evidence type="ECO:0000256" key="2">
    <source>
        <dbReference type="ARBA" id="ARBA00004225"/>
    </source>
</evidence>
<dbReference type="PANTHER" id="PTHR43507:SF20">
    <property type="entry name" value="NADH-UBIQUINONE OXIDOREDUCTASE CHAIN 4"/>
    <property type="match status" value="1"/>
</dbReference>
<dbReference type="GO" id="GO:0042773">
    <property type="term" value="P:ATP synthesis coupled electron transport"/>
    <property type="evidence" value="ECO:0007669"/>
    <property type="project" value="InterPro"/>
</dbReference>
<sequence>MLKLLVATIMLMMFVGMWEVVQFFLFILSFLFFLKCSHDFFLYELGYMMGVDYLSFALILLSIWVVGLMICSSQKIKKNDYFSGGFLSVNLFLLVCLLLTFSVMNYLFFYISFESSLIPTLILILGWGYQPERVQAGLYMLFYTLFASLPLLICIFMLYSVGGSLTIGMPYKIMELNFESMLWYISSVFAFLVKLPMYLFHIWLPKAHVEAPVAGSMILAGVLLKLGGYGIIRILPLFSFINKSFVWLWVSLGIVGGVLVSLMCLREVDIKSLIAYSSVAHMGMVLGGLMTSSWWGMTGSLVVMVGHGLCSSGLFCLANMVYERIGSRSMLIGKGLLSFMPSMGLWWFVLSIGNMGAPPTLNFAGEIQILCSLIGWSKVTMVGLGMLLFLSASYTIYMYSISQHGLFYSLLFSCSPGKIREFLILLLHWVPLNVLIVKISTLTFMP</sequence>
<comment type="similarity">
    <text evidence="3 17">Belongs to the complex I subunit 4 family.</text>
</comment>
<evidence type="ECO:0000256" key="15">
    <source>
        <dbReference type="ARBA" id="ARBA00023136"/>
    </source>
</evidence>
<feature type="transmembrane region" description="Helical" evidence="17">
    <location>
        <begin position="107"/>
        <end position="129"/>
    </location>
</feature>
<dbReference type="PANTHER" id="PTHR43507">
    <property type="entry name" value="NADH-UBIQUINONE OXIDOREDUCTASE CHAIN 4"/>
    <property type="match status" value="1"/>
</dbReference>
<accession>A0A6B9DED0</accession>
<evidence type="ECO:0000256" key="8">
    <source>
        <dbReference type="ARBA" id="ARBA00022692"/>
    </source>
</evidence>
<keyword evidence="10 17" id="KW-0249">Electron transport</keyword>
<evidence type="ECO:0000256" key="12">
    <source>
        <dbReference type="ARBA" id="ARBA00023027"/>
    </source>
</evidence>
<keyword evidence="11 17" id="KW-1133">Transmembrane helix</keyword>
<comment type="function">
    <text evidence="1">Core subunit of the mitochondrial membrane respiratory chain NADH dehydrogenase (Complex I) that is believed to belong to the minimal assembly required for catalysis. Complex I functions in the transfer of electrons from NADH to the respiratory chain. The immediate electron acceptor for the enzyme is believed to be ubiquinone.</text>
</comment>
<dbReference type="EMBL" id="MK503959">
    <property type="protein sequence ID" value="QGX43515.1"/>
    <property type="molecule type" value="Genomic_DNA"/>
</dbReference>
<dbReference type="PRINTS" id="PR01437">
    <property type="entry name" value="NUOXDRDTASE4"/>
</dbReference>
<evidence type="ECO:0000256" key="11">
    <source>
        <dbReference type="ARBA" id="ARBA00022989"/>
    </source>
</evidence>
<dbReference type="InterPro" id="IPR003918">
    <property type="entry name" value="NADH_UbQ_OxRdtase"/>
</dbReference>
<evidence type="ECO:0000256" key="13">
    <source>
        <dbReference type="ARBA" id="ARBA00023075"/>
    </source>
</evidence>
<geneLocation type="mitochondrion" evidence="20"/>
<evidence type="ECO:0000256" key="6">
    <source>
        <dbReference type="ARBA" id="ARBA00022448"/>
    </source>
</evidence>
<evidence type="ECO:0000256" key="7">
    <source>
        <dbReference type="ARBA" id="ARBA00022660"/>
    </source>
</evidence>
<dbReference type="GO" id="GO:0015990">
    <property type="term" value="P:electron transport coupled proton transport"/>
    <property type="evidence" value="ECO:0007669"/>
    <property type="project" value="TreeGrafter"/>
</dbReference>
<feature type="transmembrane region" description="Helical" evidence="17">
    <location>
        <begin position="343"/>
        <end position="361"/>
    </location>
</feature>
<feature type="domain" description="NADH:ubiquinone oxidoreductase chain 4 N-terminal" evidence="19">
    <location>
        <begin position="1"/>
        <end position="100"/>
    </location>
</feature>